<protein>
    <recommendedName>
        <fullName evidence="1">Aminoglycoside phosphotransferase domain-containing protein</fullName>
    </recommendedName>
</protein>
<dbReference type="SUPFAM" id="SSF56112">
    <property type="entry name" value="Protein kinase-like (PK-like)"/>
    <property type="match status" value="1"/>
</dbReference>
<comment type="caution">
    <text evidence="2">The sequence shown here is derived from an EMBL/GenBank/DDBJ whole genome shotgun (WGS) entry which is preliminary data.</text>
</comment>
<dbReference type="InterPro" id="IPR002575">
    <property type="entry name" value="Aminoglycoside_PTrfase"/>
</dbReference>
<dbReference type="EMBL" id="JAYKXP010000002">
    <property type="protein sequence ID" value="KAK7060856.1"/>
    <property type="molecule type" value="Genomic_DNA"/>
</dbReference>
<accession>A0AAW0E5Y6</accession>
<name>A0AAW0E5Y6_9AGAR</name>
<sequence>MNAVQPSVRSLFVLLFQPSGNPRNHIHRWNIPVHRLAMPVGDFTDGELQAFLRRGLYRFEVEEDSIELYKPSPPIHNRDARALFTSKEAIKSSAIEVGLTESIQIFWDGMGPEDLNMIVVAEGTKHPESFYASLHVSFCERLEQYAKRDAYLEPPSVLADVSVYFETQYDPETMVYDGRYPYASSSAYGGEHSPYLSNVYIDTTALPVQLYSQVFARFTARVNGQDPQFTIPPQMMEDCSKLILAASAIFRENEDRIRELHDMYETVLDCQIIQRCVGYSTLEGCVTVMLEDEETCVAALRQQNERGTENGNMNVRISAEYKRYWLGETGPLLTVSGAILTDRWIVQTLATCSVSRVSSLDAAHQLKVTQILHACRLAISELKTFYRSIDLRSAFTTWRPYDDSRWFPAATTYRDDNGNEITFVYQRPMTAGSRCTTFLVEELKGKKLRVVKFSERYGDQVHRCLAEANLAPRLLYSGPPFIDGTSYDNVRMTVMDPVLGESLHKSKESLTPKHKEQLKQAVDLLGEKGFVHGDIRKPNVLIDGKSNIKIIDFEWAGEEGKVQFPVYLNSDEFMGAKAFDFIQHRHDVDLVEKLLNEDPTGDQ</sequence>
<dbReference type="AlphaFoldDB" id="A0AAW0E5Y6"/>
<dbReference type="Proteomes" id="UP001383192">
    <property type="component" value="Unassembled WGS sequence"/>
</dbReference>
<keyword evidence="3" id="KW-1185">Reference proteome</keyword>
<gene>
    <name evidence="2" type="ORF">VNI00_000589</name>
</gene>
<proteinExistence type="predicted"/>
<reference evidence="2 3" key="1">
    <citation type="submission" date="2024-01" db="EMBL/GenBank/DDBJ databases">
        <title>A draft genome for a cacao thread blight-causing isolate of Paramarasmius palmivorus.</title>
        <authorList>
            <person name="Baruah I.K."/>
            <person name="Bukari Y."/>
            <person name="Amoako-Attah I."/>
            <person name="Meinhardt L.W."/>
            <person name="Bailey B.A."/>
            <person name="Cohen S.P."/>
        </authorList>
    </citation>
    <scope>NUCLEOTIDE SEQUENCE [LARGE SCALE GENOMIC DNA]</scope>
    <source>
        <strain evidence="2 3">GH-12</strain>
    </source>
</reference>
<organism evidence="2 3">
    <name type="scientific">Paramarasmius palmivorus</name>
    <dbReference type="NCBI Taxonomy" id="297713"/>
    <lineage>
        <taxon>Eukaryota</taxon>
        <taxon>Fungi</taxon>
        <taxon>Dikarya</taxon>
        <taxon>Basidiomycota</taxon>
        <taxon>Agaricomycotina</taxon>
        <taxon>Agaricomycetes</taxon>
        <taxon>Agaricomycetidae</taxon>
        <taxon>Agaricales</taxon>
        <taxon>Marasmiineae</taxon>
        <taxon>Marasmiaceae</taxon>
        <taxon>Paramarasmius</taxon>
    </lineage>
</organism>
<evidence type="ECO:0000313" key="3">
    <source>
        <dbReference type="Proteomes" id="UP001383192"/>
    </source>
</evidence>
<dbReference type="Gene3D" id="1.10.510.10">
    <property type="entry name" value="Transferase(Phosphotransferase) domain 1"/>
    <property type="match status" value="1"/>
</dbReference>
<feature type="domain" description="Aminoglycoside phosphotransferase" evidence="1">
    <location>
        <begin position="438"/>
        <end position="556"/>
    </location>
</feature>
<evidence type="ECO:0000313" key="2">
    <source>
        <dbReference type="EMBL" id="KAK7060856.1"/>
    </source>
</evidence>
<dbReference type="Pfam" id="PF01636">
    <property type="entry name" value="APH"/>
    <property type="match status" value="1"/>
</dbReference>
<dbReference type="InterPro" id="IPR011009">
    <property type="entry name" value="Kinase-like_dom_sf"/>
</dbReference>
<evidence type="ECO:0000259" key="1">
    <source>
        <dbReference type="Pfam" id="PF01636"/>
    </source>
</evidence>